<dbReference type="InterPro" id="IPR000792">
    <property type="entry name" value="Tscrpt_reg_LuxR_C"/>
</dbReference>
<dbReference type="AlphaFoldDB" id="A0A3P3DEZ0"/>
<organism evidence="5 6">
    <name type="scientific">Falsigemmobacter faecalis</name>
    <dbReference type="NCBI Taxonomy" id="2488730"/>
    <lineage>
        <taxon>Bacteria</taxon>
        <taxon>Pseudomonadati</taxon>
        <taxon>Pseudomonadota</taxon>
        <taxon>Alphaproteobacteria</taxon>
        <taxon>Rhodobacterales</taxon>
        <taxon>Paracoccaceae</taxon>
        <taxon>Falsigemmobacter</taxon>
    </lineage>
</organism>
<dbReference type="InterPro" id="IPR036693">
    <property type="entry name" value="TF_LuxR_autoind-bd_dom_sf"/>
</dbReference>
<dbReference type="GO" id="GO:0003677">
    <property type="term" value="F:DNA binding"/>
    <property type="evidence" value="ECO:0007669"/>
    <property type="project" value="UniProtKB-KW"/>
</dbReference>
<dbReference type="SUPFAM" id="SSF46894">
    <property type="entry name" value="C-terminal effector domain of the bipartite response regulators"/>
    <property type="match status" value="1"/>
</dbReference>
<dbReference type="PANTHER" id="PTHR44688:SF16">
    <property type="entry name" value="DNA-BINDING TRANSCRIPTIONAL ACTIVATOR DEVR_DOSR"/>
    <property type="match status" value="1"/>
</dbReference>
<dbReference type="Gene3D" id="3.30.450.80">
    <property type="entry name" value="Transcription factor LuxR-like, autoinducer-binding domain"/>
    <property type="match status" value="1"/>
</dbReference>
<dbReference type="CDD" id="cd06170">
    <property type="entry name" value="LuxR_C_like"/>
    <property type="match status" value="1"/>
</dbReference>
<dbReference type="PANTHER" id="PTHR44688">
    <property type="entry name" value="DNA-BINDING TRANSCRIPTIONAL ACTIVATOR DEVR_DOSR"/>
    <property type="match status" value="1"/>
</dbReference>
<dbReference type="PROSITE" id="PS50043">
    <property type="entry name" value="HTH_LUXR_2"/>
    <property type="match status" value="1"/>
</dbReference>
<keyword evidence="2" id="KW-0238">DNA-binding</keyword>
<gene>
    <name evidence="5" type="ORF">EG244_15710</name>
</gene>
<evidence type="ECO:0000313" key="5">
    <source>
        <dbReference type="EMBL" id="RRH72072.1"/>
    </source>
</evidence>
<evidence type="ECO:0000256" key="1">
    <source>
        <dbReference type="ARBA" id="ARBA00023015"/>
    </source>
</evidence>
<dbReference type="EMBL" id="RRAZ01000027">
    <property type="protein sequence ID" value="RRH72072.1"/>
    <property type="molecule type" value="Genomic_DNA"/>
</dbReference>
<keyword evidence="3" id="KW-0804">Transcription</keyword>
<evidence type="ECO:0000313" key="6">
    <source>
        <dbReference type="Proteomes" id="UP000282125"/>
    </source>
</evidence>
<evidence type="ECO:0000256" key="2">
    <source>
        <dbReference type="ARBA" id="ARBA00023125"/>
    </source>
</evidence>
<dbReference type="SMART" id="SM00421">
    <property type="entry name" value="HTH_LUXR"/>
    <property type="match status" value="1"/>
</dbReference>
<dbReference type="SUPFAM" id="SSF75516">
    <property type="entry name" value="Pheromone-binding domain of LuxR-like quorum-sensing transcription factors"/>
    <property type="match status" value="1"/>
</dbReference>
<name>A0A3P3DEZ0_9RHOB</name>
<dbReference type="PRINTS" id="PR00038">
    <property type="entry name" value="HTHLUXR"/>
</dbReference>
<reference evidence="5 6" key="1">
    <citation type="submission" date="2018-11" db="EMBL/GenBank/DDBJ databases">
        <title>Gemmobacter sp. nov., YIM 102744-1 draft genome.</title>
        <authorList>
            <person name="Li G."/>
            <person name="Jiang Y."/>
        </authorList>
    </citation>
    <scope>NUCLEOTIDE SEQUENCE [LARGE SCALE GENOMIC DNA]</scope>
    <source>
        <strain evidence="5 6">YIM 102744-1</strain>
    </source>
</reference>
<dbReference type="GO" id="GO:0006355">
    <property type="term" value="P:regulation of DNA-templated transcription"/>
    <property type="evidence" value="ECO:0007669"/>
    <property type="project" value="InterPro"/>
</dbReference>
<evidence type="ECO:0000259" key="4">
    <source>
        <dbReference type="PROSITE" id="PS50043"/>
    </source>
</evidence>
<evidence type="ECO:0000256" key="3">
    <source>
        <dbReference type="ARBA" id="ARBA00023163"/>
    </source>
</evidence>
<proteinExistence type="predicted"/>
<comment type="caution">
    <text evidence="5">The sequence shown here is derived from an EMBL/GenBank/DDBJ whole genome shotgun (WGS) entry which is preliminary data.</text>
</comment>
<protein>
    <submittedName>
        <fullName evidence="5">LuxR family transcriptional regulator</fullName>
    </submittedName>
</protein>
<dbReference type="Pfam" id="PF03472">
    <property type="entry name" value="Autoind_bind"/>
    <property type="match status" value="1"/>
</dbReference>
<dbReference type="Gene3D" id="1.10.10.10">
    <property type="entry name" value="Winged helix-like DNA-binding domain superfamily/Winged helix DNA-binding domain"/>
    <property type="match status" value="1"/>
</dbReference>
<dbReference type="InterPro" id="IPR036388">
    <property type="entry name" value="WH-like_DNA-bd_sf"/>
</dbReference>
<accession>A0A3P3DEZ0</accession>
<sequence length="244" mass="27040">MGMLLVVLCLSADGGGMLWKIVPNLQQIDARLREIGTAGYSLVVNVRGLTPEHHISTFPEHWVALYSERQYAVFDPVSIWARLNSGRIRWSEIRSEGLTPVQQFILRRGADYGLVYGGGVSRSEPESRGTFSFLFCARADRELLGEELDVIEESLDIILSAVEAQPALSAEDVRVLSDLARGYSQKEIAVALSLSRETIKKRLEKIRIQLGARNSTHAVSLAQRRGLILSLPDRMPGPDETPEG</sequence>
<feature type="domain" description="HTH luxR-type" evidence="4">
    <location>
        <begin position="161"/>
        <end position="226"/>
    </location>
</feature>
<keyword evidence="1" id="KW-0805">Transcription regulation</keyword>
<dbReference type="InterPro" id="IPR016032">
    <property type="entry name" value="Sig_transdc_resp-reg_C-effctor"/>
</dbReference>
<dbReference type="Proteomes" id="UP000282125">
    <property type="component" value="Unassembled WGS sequence"/>
</dbReference>
<dbReference type="InterPro" id="IPR005143">
    <property type="entry name" value="TF_LuxR_autoind-bd_dom"/>
</dbReference>
<keyword evidence="6" id="KW-1185">Reference proteome</keyword>
<dbReference type="Pfam" id="PF00196">
    <property type="entry name" value="GerE"/>
    <property type="match status" value="1"/>
</dbReference>